<accession>A0A834P867</accession>
<dbReference type="AlphaFoldDB" id="A0A834P867"/>
<comment type="caution">
    <text evidence="1">The sequence shown here is derived from an EMBL/GenBank/DDBJ whole genome shotgun (WGS) entry which is preliminary data.</text>
</comment>
<reference evidence="1" key="1">
    <citation type="journal article" date="2020" name="G3 (Bethesda)">
        <title>High-Quality Assemblies for Three Invasive Social Wasps from the &lt;i&gt;Vespula&lt;/i&gt; Genus.</title>
        <authorList>
            <person name="Harrop T.W.R."/>
            <person name="Guhlin J."/>
            <person name="McLaughlin G.M."/>
            <person name="Permina E."/>
            <person name="Stockwell P."/>
            <person name="Gilligan J."/>
            <person name="Le Lec M.F."/>
            <person name="Gruber M.A.M."/>
            <person name="Quinn O."/>
            <person name="Lovegrove M."/>
            <person name="Duncan E.J."/>
            <person name="Remnant E.J."/>
            <person name="Van Eeckhoven J."/>
            <person name="Graham B."/>
            <person name="Knapp R.A."/>
            <person name="Langford K.W."/>
            <person name="Kronenberg Z."/>
            <person name="Press M.O."/>
            <person name="Eacker S.M."/>
            <person name="Wilson-Rankin E.E."/>
            <person name="Purcell J."/>
            <person name="Lester P.J."/>
            <person name="Dearden P.K."/>
        </authorList>
    </citation>
    <scope>NUCLEOTIDE SEQUENCE</scope>
    <source>
        <strain evidence="1">Volc-1</strain>
    </source>
</reference>
<sequence length="100" mass="10542">MEFGLMIFSPIDIVMGRSVIRGLSFVHDAGVHGGNGVGGGSDVSWLQKARAPFENTATAKTLAKRRAAKGGRAPFRIANARMSSLRPVSIGSTGTHYLAE</sequence>
<evidence type="ECO:0000313" key="1">
    <source>
        <dbReference type="EMBL" id="KAF7431872.1"/>
    </source>
</evidence>
<name>A0A834P867_VESPE</name>
<evidence type="ECO:0000313" key="2">
    <source>
        <dbReference type="Proteomes" id="UP000600918"/>
    </source>
</evidence>
<gene>
    <name evidence="1" type="ORF">H0235_004796</name>
</gene>
<protein>
    <submittedName>
        <fullName evidence="1">Uncharacterized protein</fullName>
    </submittedName>
</protein>
<dbReference type="Proteomes" id="UP000600918">
    <property type="component" value="Unassembled WGS sequence"/>
</dbReference>
<dbReference type="EMBL" id="JACSDY010000003">
    <property type="protein sequence ID" value="KAF7431872.1"/>
    <property type="molecule type" value="Genomic_DNA"/>
</dbReference>
<keyword evidence="2" id="KW-1185">Reference proteome</keyword>
<proteinExistence type="predicted"/>
<organism evidence="1 2">
    <name type="scientific">Vespula pensylvanica</name>
    <name type="common">Western yellow jacket</name>
    <name type="synonym">Wasp</name>
    <dbReference type="NCBI Taxonomy" id="30213"/>
    <lineage>
        <taxon>Eukaryota</taxon>
        <taxon>Metazoa</taxon>
        <taxon>Ecdysozoa</taxon>
        <taxon>Arthropoda</taxon>
        <taxon>Hexapoda</taxon>
        <taxon>Insecta</taxon>
        <taxon>Pterygota</taxon>
        <taxon>Neoptera</taxon>
        <taxon>Endopterygota</taxon>
        <taxon>Hymenoptera</taxon>
        <taxon>Apocrita</taxon>
        <taxon>Aculeata</taxon>
        <taxon>Vespoidea</taxon>
        <taxon>Vespidae</taxon>
        <taxon>Vespinae</taxon>
        <taxon>Vespula</taxon>
    </lineage>
</organism>